<keyword evidence="2" id="KW-1185">Reference proteome</keyword>
<sequence length="115" mass="13428">MECIEKSSTRYKCQDIHMKLQIVYGLKTNEVMDLKYKSDQNLINYGITISFDSHIIIEAILREEANAELFMTFIQNLVTGITSIMGHRAHQIRTRCVSKWGMFLSRRVPIYAHET</sequence>
<proteinExistence type="predicted"/>
<dbReference type="AlphaFoldDB" id="A0A0C2IPC9"/>
<reference evidence="1 2" key="1">
    <citation type="journal article" date="2014" name="Genome Biol. Evol.">
        <title>The genome of the myxosporean Thelohanellus kitauei shows adaptations to nutrient acquisition within its fish host.</title>
        <authorList>
            <person name="Yang Y."/>
            <person name="Xiong J."/>
            <person name="Zhou Z."/>
            <person name="Huo F."/>
            <person name="Miao W."/>
            <person name="Ran C."/>
            <person name="Liu Y."/>
            <person name="Zhang J."/>
            <person name="Feng J."/>
            <person name="Wang M."/>
            <person name="Wang M."/>
            <person name="Wang L."/>
            <person name="Yao B."/>
        </authorList>
    </citation>
    <scope>NUCLEOTIDE SEQUENCE [LARGE SCALE GENOMIC DNA]</scope>
    <source>
        <strain evidence="1">Wuqing</strain>
    </source>
</reference>
<organism evidence="1 2">
    <name type="scientific">Thelohanellus kitauei</name>
    <name type="common">Myxosporean</name>
    <dbReference type="NCBI Taxonomy" id="669202"/>
    <lineage>
        <taxon>Eukaryota</taxon>
        <taxon>Metazoa</taxon>
        <taxon>Cnidaria</taxon>
        <taxon>Myxozoa</taxon>
        <taxon>Myxosporea</taxon>
        <taxon>Bivalvulida</taxon>
        <taxon>Platysporina</taxon>
        <taxon>Myxobolidae</taxon>
        <taxon>Thelohanellus</taxon>
    </lineage>
</organism>
<name>A0A0C2IPC9_THEKT</name>
<accession>A0A0C2IPC9</accession>
<evidence type="ECO:0000313" key="2">
    <source>
        <dbReference type="Proteomes" id="UP000031668"/>
    </source>
</evidence>
<evidence type="ECO:0000313" key="1">
    <source>
        <dbReference type="EMBL" id="KII67339.1"/>
    </source>
</evidence>
<dbReference type="Proteomes" id="UP000031668">
    <property type="component" value="Unassembled WGS sequence"/>
</dbReference>
<comment type="caution">
    <text evidence="1">The sequence shown here is derived from an EMBL/GenBank/DDBJ whole genome shotgun (WGS) entry which is preliminary data.</text>
</comment>
<dbReference type="EMBL" id="JWZT01003221">
    <property type="protein sequence ID" value="KII67339.1"/>
    <property type="molecule type" value="Genomic_DNA"/>
</dbReference>
<gene>
    <name evidence="1" type="ORF">RF11_07645</name>
</gene>
<protein>
    <submittedName>
        <fullName evidence="1">Uncharacterized protein</fullName>
    </submittedName>
</protein>